<evidence type="ECO:0008006" key="3">
    <source>
        <dbReference type="Google" id="ProtNLM"/>
    </source>
</evidence>
<proteinExistence type="predicted"/>
<dbReference type="InterPro" id="IPR021109">
    <property type="entry name" value="Peptidase_aspartic_dom_sf"/>
</dbReference>
<dbReference type="EMBL" id="AZHW01000894">
    <property type="protein sequence ID" value="ETW95622.1"/>
    <property type="molecule type" value="Genomic_DNA"/>
</dbReference>
<protein>
    <recommendedName>
        <fullName evidence="3">Aspartyl protease</fullName>
    </recommendedName>
</protein>
<evidence type="ECO:0000313" key="1">
    <source>
        <dbReference type="EMBL" id="ETW95622.1"/>
    </source>
</evidence>
<dbReference type="HOGENOM" id="CLU_1718980_0_0_7"/>
<dbReference type="AlphaFoldDB" id="W4LCA7"/>
<sequence>MPLFFADNTPFATGYQSNVYYEPTPQERKARLILRVAIEGIQTQAMVDTGGLYFFCMPSLARDLGLDEADAIGDHTVIFREERVRGKLHRLNLIIFAEEGEDAQLDTTAFVPSAHYENVPELPSILGLEGCLDRMRFAFDPLTDIFYFGPTG</sequence>
<gene>
    <name evidence="1" type="ORF">ETSY1_29875</name>
</gene>
<name>W4LCA7_ENTF1</name>
<dbReference type="Proteomes" id="UP000019141">
    <property type="component" value="Unassembled WGS sequence"/>
</dbReference>
<organism evidence="1 2">
    <name type="scientific">Entotheonella factor</name>
    <dbReference type="NCBI Taxonomy" id="1429438"/>
    <lineage>
        <taxon>Bacteria</taxon>
        <taxon>Pseudomonadati</taxon>
        <taxon>Nitrospinota/Tectimicrobiota group</taxon>
        <taxon>Candidatus Tectimicrobiota</taxon>
        <taxon>Candidatus Entotheonellia</taxon>
        <taxon>Candidatus Entotheonellales</taxon>
        <taxon>Candidatus Entotheonellaceae</taxon>
        <taxon>Candidatus Entotheonella</taxon>
    </lineage>
</organism>
<keyword evidence="2" id="KW-1185">Reference proteome</keyword>
<accession>W4LCA7</accession>
<evidence type="ECO:0000313" key="2">
    <source>
        <dbReference type="Proteomes" id="UP000019141"/>
    </source>
</evidence>
<dbReference type="Gene3D" id="2.40.70.10">
    <property type="entry name" value="Acid Proteases"/>
    <property type="match status" value="1"/>
</dbReference>
<comment type="caution">
    <text evidence="1">The sequence shown here is derived from an EMBL/GenBank/DDBJ whole genome shotgun (WGS) entry which is preliminary data.</text>
</comment>
<reference evidence="1 2" key="1">
    <citation type="journal article" date="2014" name="Nature">
        <title>An environmental bacterial taxon with a large and distinct metabolic repertoire.</title>
        <authorList>
            <person name="Wilson M.C."/>
            <person name="Mori T."/>
            <person name="Ruckert C."/>
            <person name="Uria A.R."/>
            <person name="Helf M.J."/>
            <person name="Takada K."/>
            <person name="Gernert C."/>
            <person name="Steffens U.A."/>
            <person name="Heycke N."/>
            <person name="Schmitt S."/>
            <person name="Rinke C."/>
            <person name="Helfrich E.J."/>
            <person name="Brachmann A.O."/>
            <person name="Gurgui C."/>
            <person name="Wakimoto T."/>
            <person name="Kracht M."/>
            <person name="Crusemann M."/>
            <person name="Hentschel U."/>
            <person name="Abe I."/>
            <person name="Matsunaga S."/>
            <person name="Kalinowski J."/>
            <person name="Takeyama H."/>
            <person name="Piel J."/>
        </authorList>
    </citation>
    <scope>NUCLEOTIDE SEQUENCE [LARGE SCALE GENOMIC DNA]</scope>
    <source>
        <strain evidence="2">TSY1</strain>
    </source>
</reference>